<organism evidence="1">
    <name type="scientific">viral metagenome</name>
    <dbReference type="NCBI Taxonomy" id="1070528"/>
    <lineage>
        <taxon>unclassified sequences</taxon>
        <taxon>metagenomes</taxon>
        <taxon>organismal metagenomes</taxon>
    </lineage>
</organism>
<dbReference type="InterPro" id="IPR027417">
    <property type="entry name" value="P-loop_NTPase"/>
</dbReference>
<reference evidence="1" key="1">
    <citation type="journal article" date="2020" name="Nature">
        <title>Giant virus diversity and host interactions through global metagenomics.</title>
        <authorList>
            <person name="Schulz F."/>
            <person name="Roux S."/>
            <person name="Paez-Espino D."/>
            <person name="Jungbluth S."/>
            <person name="Walsh D.A."/>
            <person name="Denef V.J."/>
            <person name="McMahon K.D."/>
            <person name="Konstantinidis K.T."/>
            <person name="Eloe-Fadrosh E.A."/>
            <person name="Kyrpides N.C."/>
            <person name="Woyke T."/>
        </authorList>
    </citation>
    <scope>NUCLEOTIDE SEQUENCE</scope>
    <source>
        <strain evidence="1">GVMAG-M-3300023179-107</strain>
    </source>
</reference>
<sequence>MIIGIVGKMGSGKDYIATKYILPFMEGVLRKKVLQICFADQIKVNVMSKGNFSYDELYVNKTPDSRRSLQIEGTENGRDVHGKDVWVNYTDSWIKVYKERGINNFIITDCRFKNEVEYIKKSGGIILKVHAPQRNHERLYKESNGDHDTYNKLKGHPSECDLDSYDDNCYDMVIDNDIGDNVLRQITQVYKLISQL</sequence>
<evidence type="ECO:0000313" key="1">
    <source>
        <dbReference type="EMBL" id="QHT22254.1"/>
    </source>
</evidence>
<accession>A0A6C0DZN7</accession>
<dbReference type="AlphaFoldDB" id="A0A6C0DZN7"/>
<dbReference type="EMBL" id="MN739708">
    <property type="protein sequence ID" value="QHT22254.1"/>
    <property type="molecule type" value="Genomic_DNA"/>
</dbReference>
<proteinExistence type="predicted"/>
<dbReference type="Gene3D" id="3.40.50.300">
    <property type="entry name" value="P-loop containing nucleotide triphosphate hydrolases"/>
    <property type="match status" value="1"/>
</dbReference>
<name>A0A6C0DZN7_9ZZZZ</name>
<protein>
    <recommendedName>
        <fullName evidence="2">Deoxynucleoside monophosphate kinase</fullName>
    </recommendedName>
</protein>
<evidence type="ECO:0008006" key="2">
    <source>
        <dbReference type="Google" id="ProtNLM"/>
    </source>
</evidence>